<dbReference type="GO" id="GO:0015074">
    <property type="term" value="P:DNA integration"/>
    <property type="evidence" value="ECO:0007669"/>
    <property type="project" value="UniProtKB-KW"/>
</dbReference>
<dbReference type="SUPFAM" id="SSF56349">
    <property type="entry name" value="DNA breaking-rejoining enzymes"/>
    <property type="match status" value="1"/>
</dbReference>
<dbReference type="Gene3D" id="1.10.443.10">
    <property type="entry name" value="Intergrase catalytic core"/>
    <property type="match status" value="1"/>
</dbReference>
<sequence length="424" mass="48472">MAEHYKVKVAVFVSGERFPILVNVGTGVPLFDPTVFTLSQIRARNRASATMEVVLRALVVLQLFCDQHQIDLTDRMRAGRLLELGELDALVRLCRLPMSAIVARGDANSTGLRRAPVSLEGYRARAKNVIEEVASDFAGVRIRYIRNFIEWLTDRHLLTMDVQHPTRATLFDVKKLVVSGLTARIPSAKGRNNARRRAALDESTQERLWNVIDVRSTENPWEGRHAKIRNELIVRWFMGLGIRRGELLGVKVSDVNIRTGEVFIARRADDSIDPRPYQPNTKTHDRTLPINNDLAQRTLQYIVGERRRYPAARKHPFLFVANGGAPLSLRGLNEIFIALRQRHSDLPAIHPHILRHTNNYNFSKLSDERGMDPEVEKKIRSQMMGWSETSGTAERYTRRETERKARDASLQLQDRMVKPINEPQ</sequence>
<dbReference type="EMBL" id="FCNX02000012">
    <property type="protein sequence ID" value="SAK86948.1"/>
    <property type="molecule type" value="Genomic_DNA"/>
</dbReference>
<feature type="domain" description="Tyr recombinase" evidence="6">
    <location>
        <begin position="195"/>
        <end position="409"/>
    </location>
</feature>
<proteinExistence type="inferred from homology"/>
<feature type="region of interest" description="Disordered" evidence="5">
    <location>
        <begin position="383"/>
        <end position="424"/>
    </location>
</feature>
<reference evidence="7" key="1">
    <citation type="submission" date="2016-01" db="EMBL/GenBank/DDBJ databases">
        <authorList>
            <person name="Peeters C."/>
        </authorList>
    </citation>
    <scope>NUCLEOTIDE SEQUENCE</scope>
    <source>
        <strain evidence="7">LMG 29320</strain>
    </source>
</reference>
<evidence type="ECO:0000313" key="7">
    <source>
        <dbReference type="EMBL" id="SAK86948.1"/>
    </source>
</evidence>
<gene>
    <name evidence="7" type="ORF">AWB77_04668</name>
</gene>
<dbReference type="PANTHER" id="PTHR30349:SF41">
    <property type="entry name" value="INTEGRASE_RECOMBINASE PROTEIN MJ0367-RELATED"/>
    <property type="match status" value="1"/>
</dbReference>
<evidence type="ECO:0000256" key="2">
    <source>
        <dbReference type="ARBA" id="ARBA00022908"/>
    </source>
</evidence>
<comment type="similarity">
    <text evidence="1">Belongs to the 'phage' integrase family.</text>
</comment>
<protein>
    <submittedName>
        <fullName evidence="7">Phage integrase</fullName>
    </submittedName>
</protein>
<name>A0A158CX80_9BURK</name>
<comment type="caution">
    <text evidence="7">The sequence shown here is derived from an EMBL/GenBank/DDBJ whole genome shotgun (WGS) entry which is preliminary data.</text>
</comment>
<evidence type="ECO:0000256" key="3">
    <source>
        <dbReference type="ARBA" id="ARBA00023125"/>
    </source>
</evidence>
<dbReference type="InterPro" id="IPR011010">
    <property type="entry name" value="DNA_brk_join_enz"/>
</dbReference>
<dbReference type="PROSITE" id="PS51898">
    <property type="entry name" value="TYR_RECOMBINASE"/>
    <property type="match status" value="1"/>
</dbReference>
<evidence type="ECO:0000313" key="8">
    <source>
        <dbReference type="Proteomes" id="UP000054903"/>
    </source>
</evidence>
<dbReference type="PANTHER" id="PTHR30349">
    <property type="entry name" value="PHAGE INTEGRASE-RELATED"/>
    <property type="match status" value="1"/>
</dbReference>
<evidence type="ECO:0000256" key="4">
    <source>
        <dbReference type="ARBA" id="ARBA00023172"/>
    </source>
</evidence>
<dbReference type="Pfam" id="PF00589">
    <property type="entry name" value="Phage_integrase"/>
    <property type="match status" value="1"/>
</dbReference>
<dbReference type="OrthoDB" id="6819422at2"/>
<evidence type="ECO:0000259" key="6">
    <source>
        <dbReference type="PROSITE" id="PS51898"/>
    </source>
</evidence>
<keyword evidence="2" id="KW-0229">DNA integration</keyword>
<keyword evidence="4" id="KW-0233">DNA recombination</keyword>
<evidence type="ECO:0000256" key="5">
    <source>
        <dbReference type="SAM" id="MobiDB-lite"/>
    </source>
</evidence>
<dbReference type="GO" id="GO:0006310">
    <property type="term" value="P:DNA recombination"/>
    <property type="evidence" value="ECO:0007669"/>
    <property type="project" value="UniProtKB-KW"/>
</dbReference>
<evidence type="ECO:0000256" key="1">
    <source>
        <dbReference type="ARBA" id="ARBA00008857"/>
    </source>
</evidence>
<keyword evidence="3" id="KW-0238">DNA-binding</keyword>
<dbReference type="Proteomes" id="UP000054903">
    <property type="component" value="Unassembled WGS sequence"/>
</dbReference>
<dbReference type="RefSeq" id="WP_061136755.1">
    <property type="nucleotide sequence ID" value="NZ_FCNX02000012.1"/>
</dbReference>
<accession>A0A158CX80</accession>
<dbReference type="STRING" id="1777138.AWB77_04668"/>
<dbReference type="InterPro" id="IPR002104">
    <property type="entry name" value="Integrase_catalytic"/>
</dbReference>
<dbReference type="InterPro" id="IPR050090">
    <property type="entry name" value="Tyrosine_recombinase_XerCD"/>
</dbReference>
<keyword evidence="8" id="KW-1185">Reference proteome</keyword>
<dbReference type="InterPro" id="IPR013762">
    <property type="entry name" value="Integrase-like_cat_sf"/>
</dbReference>
<dbReference type="GO" id="GO:0003677">
    <property type="term" value="F:DNA binding"/>
    <property type="evidence" value="ECO:0007669"/>
    <property type="project" value="UniProtKB-KW"/>
</dbReference>
<organism evidence="7 8">
    <name type="scientific">Caballeronia fortuita</name>
    <dbReference type="NCBI Taxonomy" id="1777138"/>
    <lineage>
        <taxon>Bacteria</taxon>
        <taxon>Pseudomonadati</taxon>
        <taxon>Pseudomonadota</taxon>
        <taxon>Betaproteobacteria</taxon>
        <taxon>Burkholderiales</taxon>
        <taxon>Burkholderiaceae</taxon>
        <taxon>Caballeronia</taxon>
    </lineage>
</organism>
<dbReference type="CDD" id="cd00397">
    <property type="entry name" value="DNA_BRE_C"/>
    <property type="match status" value="1"/>
</dbReference>
<feature type="compositionally biased region" description="Basic and acidic residues" evidence="5">
    <location>
        <begin position="395"/>
        <end position="407"/>
    </location>
</feature>
<dbReference type="AlphaFoldDB" id="A0A158CX80"/>